<feature type="non-terminal residue" evidence="2">
    <location>
        <position position="1"/>
    </location>
</feature>
<feature type="compositionally biased region" description="Polar residues" evidence="1">
    <location>
        <begin position="274"/>
        <end position="284"/>
    </location>
</feature>
<dbReference type="Proteomes" id="UP001178507">
    <property type="component" value="Unassembled WGS sequence"/>
</dbReference>
<protein>
    <submittedName>
        <fullName evidence="2">Uncharacterized protein</fullName>
    </submittedName>
</protein>
<evidence type="ECO:0000256" key="1">
    <source>
        <dbReference type="SAM" id="MobiDB-lite"/>
    </source>
</evidence>
<evidence type="ECO:0000313" key="3">
    <source>
        <dbReference type="Proteomes" id="UP001178507"/>
    </source>
</evidence>
<organism evidence="2 3">
    <name type="scientific">Effrenium voratum</name>
    <dbReference type="NCBI Taxonomy" id="2562239"/>
    <lineage>
        <taxon>Eukaryota</taxon>
        <taxon>Sar</taxon>
        <taxon>Alveolata</taxon>
        <taxon>Dinophyceae</taxon>
        <taxon>Suessiales</taxon>
        <taxon>Symbiodiniaceae</taxon>
        <taxon>Effrenium</taxon>
    </lineage>
</organism>
<feature type="compositionally biased region" description="Basic and acidic residues" evidence="1">
    <location>
        <begin position="337"/>
        <end position="353"/>
    </location>
</feature>
<dbReference type="AlphaFoldDB" id="A0AA36MJ16"/>
<proteinExistence type="predicted"/>
<sequence>DESKPANWVRWDNIDAIMKQYGLTRSDAEQALQEVHTSPTSIFAPETIEDDTLNAVPMDAKPADTKEATKPAADTKVTKPADTKPRTLTDALLVRSESDQSCPTLMLGQSVVNKQIGSNVPKDLAALPSPEEVEAPGDSASQTAPATAVDVNMLAQLVLQAIGSSANAKDVAKDIAKNTATANDTGNNSSTDKAHKPWAGWDKYRRMNASSEPELKQSLKASKSPATVETVETNQPLTVETKDAAVETKRATVETKHQQELQQVVQLMRIQGQSATVEKPTTNENLKDKPATTPSANSGKGVEPHANTGQNKPDDDVQEVAMDATNNAEVRINSSSHKKEWMALTRRMEGADK</sequence>
<feature type="region of interest" description="Disordered" evidence="1">
    <location>
        <begin position="60"/>
        <end position="84"/>
    </location>
</feature>
<name>A0AA36MJ16_9DINO</name>
<dbReference type="EMBL" id="CAUJNA010000001">
    <property type="protein sequence ID" value="CAJ1370125.1"/>
    <property type="molecule type" value="Genomic_DNA"/>
</dbReference>
<keyword evidence="3" id="KW-1185">Reference proteome</keyword>
<feature type="compositionally biased region" description="Polar residues" evidence="1">
    <location>
        <begin position="180"/>
        <end position="191"/>
    </location>
</feature>
<reference evidence="2" key="1">
    <citation type="submission" date="2023-08" db="EMBL/GenBank/DDBJ databases">
        <authorList>
            <person name="Chen Y."/>
            <person name="Shah S."/>
            <person name="Dougan E. K."/>
            <person name="Thang M."/>
            <person name="Chan C."/>
        </authorList>
    </citation>
    <scope>NUCLEOTIDE SEQUENCE</scope>
</reference>
<accession>A0AA36MJ16</accession>
<feature type="compositionally biased region" description="Polar residues" evidence="1">
    <location>
        <begin position="324"/>
        <end position="335"/>
    </location>
</feature>
<gene>
    <name evidence="2" type="ORF">EVOR1521_LOCUS767</name>
</gene>
<feature type="region of interest" description="Disordered" evidence="1">
    <location>
        <begin position="180"/>
        <end position="199"/>
    </location>
</feature>
<feature type="region of interest" description="Disordered" evidence="1">
    <location>
        <begin position="274"/>
        <end position="353"/>
    </location>
</feature>
<feature type="compositionally biased region" description="Polar residues" evidence="1">
    <location>
        <begin position="219"/>
        <end position="231"/>
    </location>
</feature>
<evidence type="ECO:0000313" key="2">
    <source>
        <dbReference type="EMBL" id="CAJ1370125.1"/>
    </source>
</evidence>
<feature type="non-terminal residue" evidence="2">
    <location>
        <position position="353"/>
    </location>
</feature>
<feature type="region of interest" description="Disordered" evidence="1">
    <location>
        <begin position="210"/>
        <end position="231"/>
    </location>
</feature>
<comment type="caution">
    <text evidence="2">The sequence shown here is derived from an EMBL/GenBank/DDBJ whole genome shotgun (WGS) entry which is preliminary data.</text>
</comment>